<dbReference type="PROSITE" id="PS00873">
    <property type="entry name" value="NA_ALANINE_SYMP"/>
    <property type="match status" value="1"/>
</dbReference>
<dbReference type="GO" id="GO:0005886">
    <property type="term" value="C:plasma membrane"/>
    <property type="evidence" value="ECO:0007669"/>
    <property type="project" value="UniProtKB-SubCell"/>
</dbReference>
<dbReference type="PANTHER" id="PTHR30330:SF14">
    <property type="entry name" value="SODIUM_AMINO ACID (ALANINE) SYMPORTER"/>
    <property type="match status" value="1"/>
</dbReference>
<feature type="transmembrane region" description="Helical" evidence="8">
    <location>
        <begin position="157"/>
        <end position="176"/>
    </location>
</feature>
<dbReference type="NCBIfam" id="TIGR00835">
    <property type="entry name" value="agcS"/>
    <property type="match status" value="1"/>
</dbReference>
<dbReference type="PRINTS" id="PR00175">
    <property type="entry name" value="NAALASMPORT"/>
</dbReference>
<comment type="subcellular location">
    <subcellularLocation>
        <location evidence="1 8">Cell membrane</location>
        <topology evidence="1 8">Multi-pass membrane protein</topology>
    </subcellularLocation>
</comment>
<dbReference type="Gene3D" id="1.20.1740.10">
    <property type="entry name" value="Amino acid/polyamine transporter I"/>
    <property type="match status" value="1"/>
</dbReference>
<evidence type="ECO:0000256" key="2">
    <source>
        <dbReference type="ARBA" id="ARBA00009261"/>
    </source>
</evidence>
<keyword evidence="6 8" id="KW-1133">Transmembrane helix</keyword>
<reference evidence="9 10" key="1">
    <citation type="submission" date="2017-02" db="EMBL/GenBank/DDBJ databases">
        <authorList>
            <person name="Peterson S.W."/>
        </authorList>
    </citation>
    <scope>NUCLEOTIDE SEQUENCE [LARGE SCALE GENOMIC DNA]</scope>
    <source>
        <strain evidence="9 10">M1</strain>
    </source>
</reference>
<evidence type="ECO:0000313" key="9">
    <source>
        <dbReference type="EMBL" id="SKC83181.1"/>
    </source>
</evidence>
<sequence>MVIANVLEKIVGILWGTPLLVALVSIGLFLTIKSGFWQFRYFKHAWKYTYSILKNNKSDDKDQSGILSSYQAIATALGSAVGIGNIAGVASAIALGGPGALFWMWVCALIGMVTKMAEITLALHYRTNDPNKEAYGGPTYYIEKGFKEKGYFGWKPLAFLFGIGIMSDYFLGMSAYTISEAVSVTFNINQIVVGIGFAILLYAVILGGIQRLGRVLSLVVPFMALFYILAGLLIILKDISSLPGTFALIFKSAFVPMAPVGGFAGASISLALRTGIARGVYSNEAGWGTAAMIHSTAKVDHPVKQGLLGIVEVFIDTMIVCSITGLVIINTGVWSSGLSSSALALKAFEKGLGTWGSIILTLGIFLLGWTSVTAKYTNYEIILRHVFGLNKKVRTTVIKIMRYGVPLPGLFLTIYAVKNGIPSSIVWLFADMVTGIPTFVNIIALFLLSGKFFELLKNYTQKYILKTSDNKENTKLFYNE</sequence>
<comment type="similarity">
    <text evidence="2 8">Belongs to the alanine or glycine:cation symporter (AGCS) (TC 2.A.25) family.</text>
</comment>
<evidence type="ECO:0000256" key="7">
    <source>
        <dbReference type="ARBA" id="ARBA00023136"/>
    </source>
</evidence>
<gene>
    <name evidence="9" type="ORF">SAMN02194393_03837</name>
</gene>
<dbReference type="RefSeq" id="WP_079493855.1">
    <property type="nucleotide sequence ID" value="NZ_FUZT01000010.1"/>
</dbReference>
<dbReference type="Pfam" id="PF01235">
    <property type="entry name" value="Na_Ala_symp"/>
    <property type="match status" value="1"/>
</dbReference>
<evidence type="ECO:0000256" key="5">
    <source>
        <dbReference type="ARBA" id="ARBA00022692"/>
    </source>
</evidence>
<dbReference type="EMBL" id="FUZT01000010">
    <property type="protein sequence ID" value="SKC83181.1"/>
    <property type="molecule type" value="Genomic_DNA"/>
</dbReference>
<dbReference type="PANTHER" id="PTHR30330">
    <property type="entry name" value="AGSS FAMILY TRANSPORTER, SODIUM-ALANINE"/>
    <property type="match status" value="1"/>
</dbReference>
<keyword evidence="10" id="KW-1185">Reference proteome</keyword>
<keyword evidence="3 8" id="KW-0813">Transport</keyword>
<dbReference type="AlphaFoldDB" id="A0A1T5M4L3"/>
<keyword evidence="8" id="KW-0769">Symport</keyword>
<feature type="transmembrane region" description="Helical" evidence="8">
    <location>
        <begin position="215"/>
        <end position="236"/>
    </location>
</feature>
<dbReference type="OrthoDB" id="9804874at2"/>
<dbReference type="GO" id="GO:0005283">
    <property type="term" value="F:amino acid:sodium symporter activity"/>
    <property type="evidence" value="ECO:0007669"/>
    <property type="project" value="InterPro"/>
</dbReference>
<evidence type="ECO:0000256" key="3">
    <source>
        <dbReference type="ARBA" id="ARBA00022448"/>
    </source>
</evidence>
<dbReference type="Proteomes" id="UP000190285">
    <property type="component" value="Unassembled WGS sequence"/>
</dbReference>
<evidence type="ECO:0000313" key="10">
    <source>
        <dbReference type="Proteomes" id="UP000190285"/>
    </source>
</evidence>
<feature type="transmembrane region" description="Helical" evidence="8">
    <location>
        <begin position="102"/>
        <end position="123"/>
    </location>
</feature>
<organism evidence="9 10">
    <name type="scientific">Maledivibacter halophilus</name>
    <dbReference type="NCBI Taxonomy" id="36842"/>
    <lineage>
        <taxon>Bacteria</taxon>
        <taxon>Bacillati</taxon>
        <taxon>Bacillota</taxon>
        <taxon>Clostridia</taxon>
        <taxon>Peptostreptococcales</taxon>
        <taxon>Caminicellaceae</taxon>
        <taxon>Maledivibacter</taxon>
    </lineage>
</organism>
<dbReference type="STRING" id="36842.SAMN02194393_03837"/>
<dbReference type="InterPro" id="IPR001463">
    <property type="entry name" value="Na/Ala_symport"/>
</dbReference>
<feature type="transmembrane region" description="Helical" evidence="8">
    <location>
        <begin position="424"/>
        <end position="448"/>
    </location>
</feature>
<evidence type="ECO:0000256" key="1">
    <source>
        <dbReference type="ARBA" id="ARBA00004651"/>
    </source>
</evidence>
<keyword evidence="5 8" id="KW-0812">Transmembrane</keyword>
<feature type="transmembrane region" description="Helical" evidence="8">
    <location>
        <begin position="400"/>
        <end position="418"/>
    </location>
</feature>
<feature type="transmembrane region" description="Helical" evidence="8">
    <location>
        <begin position="313"/>
        <end position="334"/>
    </location>
</feature>
<feature type="transmembrane region" description="Helical" evidence="8">
    <location>
        <begin position="354"/>
        <end position="374"/>
    </location>
</feature>
<evidence type="ECO:0000256" key="8">
    <source>
        <dbReference type="RuleBase" id="RU363064"/>
    </source>
</evidence>
<accession>A0A1T5M4L3</accession>
<proteinExistence type="inferred from homology"/>
<keyword evidence="7 8" id="KW-0472">Membrane</keyword>
<evidence type="ECO:0000256" key="4">
    <source>
        <dbReference type="ARBA" id="ARBA00022475"/>
    </source>
</evidence>
<keyword evidence="4 8" id="KW-1003">Cell membrane</keyword>
<name>A0A1T5M4L3_9FIRM</name>
<feature type="transmembrane region" description="Helical" evidence="8">
    <location>
        <begin position="188"/>
        <end position="208"/>
    </location>
</feature>
<evidence type="ECO:0000256" key="6">
    <source>
        <dbReference type="ARBA" id="ARBA00022989"/>
    </source>
</evidence>
<feature type="transmembrane region" description="Helical" evidence="8">
    <location>
        <begin position="248"/>
        <end position="272"/>
    </location>
</feature>
<protein>
    <submittedName>
        <fullName evidence="9">Alanine or glycine:cation symporter, AGCS family</fullName>
    </submittedName>
</protein>
<feature type="transmembrane region" description="Helical" evidence="8">
    <location>
        <begin position="72"/>
        <end position="96"/>
    </location>
</feature>
<feature type="transmembrane region" description="Helical" evidence="8">
    <location>
        <begin position="12"/>
        <end position="32"/>
    </location>
</feature>